<dbReference type="Proteomes" id="UP000582213">
    <property type="component" value="Unassembled WGS sequence"/>
</dbReference>
<keyword evidence="3" id="KW-1185">Reference proteome</keyword>
<dbReference type="OrthoDB" id="40028at2157"/>
<dbReference type="EMBL" id="JACHFY010000006">
    <property type="protein sequence ID" value="MBB5253660.1"/>
    <property type="molecule type" value="Genomic_DNA"/>
</dbReference>
<proteinExistence type="predicted"/>
<evidence type="ECO:0000313" key="3">
    <source>
        <dbReference type="Proteomes" id="UP000427373"/>
    </source>
</evidence>
<dbReference type="EMBL" id="CP045484">
    <property type="protein sequence ID" value="QGR18356.1"/>
    <property type="molecule type" value="Genomic_DNA"/>
</dbReference>
<reference evidence="2 3" key="1">
    <citation type="submission" date="2019-10" db="EMBL/GenBank/DDBJ databases">
        <title>Genome Sequences from Six Type Strain Members of the Archaeal Family Sulfolobaceae: Acidianus ambivalens, Acidianus infernus, Metallosphaera prunae, Stygiolobus azoricus, Sulfolobus metallicus, and Sulfurisphaera ohwakuensis.</title>
        <authorList>
            <person name="Counts J.A."/>
            <person name="Kelly R.M."/>
        </authorList>
    </citation>
    <scope>NUCLEOTIDE SEQUENCE [LARGE SCALE GENOMIC DNA]</scope>
    <source>
        <strain evidence="2 3">TA-1</strain>
    </source>
</reference>
<dbReference type="AlphaFoldDB" id="A0A650CKJ6"/>
<dbReference type="RefSeq" id="WP_156015848.1">
    <property type="nucleotide sequence ID" value="NZ_CP045484.1"/>
</dbReference>
<reference evidence="1 4" key="2">
    <citation type="submission" date="2020-08" db="EMBL/GenBank/DDBJ databases">
        <title>Genomic Encyclopedia of Type Strains, Phase IV (KMG-IV): sequencing the most valuable type-strain genomes for metagenomic binning, comparative biology and taxonomic classification.</title>
        <authorList>
            <person name="Goeker M."/>
        </authorList>
    </citation>
    <scope>NUCLEOTIDE SEQUENCE [LARGE SCALE GENOMIC DNA]</scope>
    <source>
        <strain evidence="1 4">DSM 12421</strain>
    </source>
</reference>
<dbReference type="Proteomes" id="UP000427373">
    <property type="component" value="Chromosome"/>
</dbReference>
<accession>A0A650CKJ6</accession>
<gene>
    <name evidence="2" type="ORF">D1869_15010</name>
    <name evidence="1" type="ORF">HNQ62_001430</name>
</gene>
<protein>
    <submittedName>
        <fullName evidence="2">Uncharacterized protein</fullName>
    </submittedName>
</protein>
<sequence length="80" mass="9330">MKKERVSLSQILDPKHKFNLTLYSESGTLTFNSLTVTQLTSLLYPYVRKFRLKNGELDGTQATLIFEGRKKRFYVTIEII</sequence>
<evidence type="ECO:0000313" key="1">
    <source>
        <dbReference type="EMBL" id="MBB5253660.1"/>
    </source>
</evidence>
<name>A0A650CKJ6_SULOH</name>
<dbReference type="GeneID" id="42802583"/>
<organism evidence="2 3">
    <name type="scientific">Sulfurisphaera ohwakuensis</name>
    <dbReference type="NCBI Taxonomy" id="69656"/>
    <lineage>
        <taxon>Archaea</taxon>
        <taxon>Thermoproteota</taxon>
        <taxon>Thermoprotei</taxon>
        <taxon>Sulfolobales</taxon>
        <taxon>Sulfolobaceae</taxon>
        <taxon>Sulfurisphaera</taxon>
    </lineage>
</organism>
<evidence type="ECO:0000313" key="2">
    <source>
        <dbReference type="EMBL" id="QGR18356.1"/>
    </source>
</evidence>
<evidence type="ECO:0000313" key="4">
    <source>
        <dbReference type="Proteomes" id="UP000582213"/>
    </source>
</evidence>
<dbReference type="KEGG" id="soh:D1869_15010"/>